<keyword evidence="1" id="KW-1133">Transmembrane helix</keyword>
<evidence type="ECO:0000313" key="3">
    <source>
        <dbReference type="EMBL" id="MDE5415803.1"/>
    </source>
</evidence>
<evidence type="ECO:0000256" key="1">
    <source>
        <dbReference type="SAM" id="Phobius"/>
    </source>
</evidence>
<feature type="domain" description="NodB homology" evidence="2">
    <location>
        <begin position="56"/>
        <end position="235"/>
    </location>
</feature>
<evidence type="ECO:0000313" key="4">
    <source>
        <dbReference type="Proteomes" id="UP001148125"/>
    </source>
</evidence>
<dbReference type="InterPro" id="IPR002509">
    <property type="entry name" value="NODB_dom"/>
</dbReference>
<accession>A0ABT5VK20</accession>
<proteinExistence type="predicted"/>
<dbReference type="PANTHER" id="PTHR10587">
    <property type="entry name" value="GLYCOSYL TRANSFERASE-RELATED"/>
    <property type="match status" value="1"/>
</dbReference>
<sequence>MKFFFVLNGKKLKQLSIIIVAAFFTAGILFVERNEIMVFSTSDGPQAFYKAKTDEKVLSLSFNISWGDQRAIPILDILKDKDVQATFFLSGSWAERHPEIVERIVEDGHEIGNHGYQYEKYPSWDDEKIKKDIRRGDQVLSELTRKKPTLLRPPHGQFDKRVLSIADKLDYSITHWSVNSYDWQNPGVDKIVEGTLESADKGDVILLHASDSAKQTHKALPIIVDRLKGKGYKFVTVSELIASTTTKSEEIK</sequence>
<dbReference type="Proteomes" id="UP001148125">
    <property type="component" value="Unassembled WGS sequence"/>
</dbReference>
<dbReference type="Gene3D" id="3.20.20.370">
    <property type="entry name" value="Glycoside hydrolase/deacetylase"/>
    <property type="match status" value="1"/>
</dbReference>
<dbReference type="PANTHER" id="PTHR10587:SF128">
    <property type="entry name" value="POLYSACCHARIDE DEACETYLASE PDAB-RELATED"/>
    <property type="match status" value="1"/>
</dbReference>
<keyword evidence="1" id="KW-0472">Membrane</keyword>
<evidence type="ECO:0000259" key="2">
    <source>
        <dbReference type="PROSITE" id="PS51677"/>
    </source>
</evidence>
<dbReference type="RefSeq" id="WP_275120392.1">
    <property type="nucleotide sequence ID" value="NZ_JAOTPO010000020.1"/>
</dbReference>
<dbReference type="Pfam" id="PF01522">
    <property type="entry name" value="Polysacc_deac_1"/>
    <property type="match status" value="1"/>
</dbReference>
<protein>
    <submittedName>
        <fullName evidence="3">Polysaccharide deacetylase family sporulation protein PdaB</fullName>
    </submittedName>
</protein>
<feature type="transmembrane region" description="Helical" evidence="1">
    <location>
        <begin position="12"/>
        <end position="31"/>
    </location>
</feature>
<reference evidence="3" key="1">
    <citation type="submission" date="2024-05" db="EMBL/GenBank/DDBJ databases">
        <title>Alkalihalobacillus sp. strain MEB203 novel alkaliphilic bacterium from Lonar Lake, India.</title>
        <authorList>
            <person name="Joshi A."/>
            <person name="Thite S."/>
            <person name="Mengade P."/>
        </authorList>
    </citation>
    <scope>NUCLEOTIDE SEQUENCE</scope>
    <source>
        <strain evidence="3">MEB 203</strain>
    </source>
</reference>
<organism evidence="3 4">
    <name type="scientific">Alkalihalobacterium chitinilyticum</name>
    <dbReference type="NCBI Taxonomy" id="2980103"/>
    <lineage>
        <taxon>Bacteria</taxon>
        <taxon>Bacillati</taxon>
        <taxon>Bacillota</taxon>
        <taxon>Bacilli</taxon>
        <taxon>Bacillales</taxon>
        <taxon>Bacillaceae</taxon>
        <taxon>Alkalihalobacterium</taxon>
    </lineage>
</organism>
<dbReference type="SUPFAM" id="SSF88713">
    <property type="entry name" value="Glycoside hydrolase/deacetylase"/>
    <property type="match status" value="1"/>
</dbReference>
<dbReference type="NCBIfam" id="TIGR02764">
    <property type="entry name" value="spore_ybaN_pdaB"/>
    <property type="match status" value="1"/>
</dbReference>
<gene>
    <name evidence="3" type="primary">pdaB</name>
    <name evidence="3" type="ORF">N7Z68_20855</name>
</gene>
<name>A0ABT5VK20_9BACI</name>
<keyword evidence="1" id="KW-0812">Transmembrane</keyword>
<dbReference type="InterPro" id="IPR011330">
    <property type="entry name" value="Glyco_hydro/deAcase_b/a-brl"/>
</dbReference>
<dbReference type="EMBL" id="JAOTPO010000020">
    <property type="protein sequence ID" value="MDE5415803.1"/>
    <property type="molecule type" value="Genomic_DNA"/>
</dbReference>
<dbReference type="PROSITE" id="PS51677">
    <property type="entry name" value="NODB"/>
    <property type="match status" value="1"/>
</dbReference>
<keyword evidence="4" id="KW-1185">Reference proteome</keyword>
<dbReference type="InterPro" id="IPR050248">
    <property type="entry name" value="Polysacc_deacetylase_ArnD"/>
</dbReference>
<comment type="caution">
    <text evidence="3">The sequence shown here is derived from an EMBL/GenBank/DDBJ whole genome shotgun (WGS) entry which is preliminary data.</text>
</comment>
<dbReference type="InterPro" id="IPR014132">
    <property type="entry name" value="PdaB-like"/>
</dbReference>